<dbReference type="PANTHER" id="PTHR45339:SF1">
    <property type="entry name" value="HYBRID SIGNAL TRANSDUCTION HISTIDINE KINASE J"/>
    <property type="match status" value="1"/>
</dbReference>
<comment type="caution">
    <text evidence="9">The sequence shown here is derived from an EMBL/GenBank/DDBJ whole genome shotgun (WGS) entry which is preliminary data.</text>
</comment>
<dbReference type="Pfam" id="PF02518">
    <property type="entry name" value="HATPase_c"/>
    <property type="match status" value="1"/>
</dbReference>
<feature type="transmembrane region" description="Helical" evidence="6">
    <location>
        <begin position="302"/>
        <end position="324"/>
    </location>
</feature>
<evidence type="ECO:0000256" key="2">
    <source>
        <dbReference type="ARBA" id="ARBA00012438"/>
    </source>
</evidence>
<keyword evidence="6" id="KW-1133">Transmembrane helix</keyword>
<keyword evidence="10" id="KW-1185">Reference proteome</keyword>
<dbReference type="CDD" id="cd17546">
    <property type="entry name" value="REC_hyHK_CKI1_RcsC-like"/>
    <property type="match status" value="1"/>
</dbReference>
<feature type="transmembrane region" description="Helical" evidence="6">
    <location>
        <begin position="214"/>
        <end position="231"/>
    </location>
</feature>
<gene>
    <name evidence="9" type="ORF">HNQ92_000986</name>
</gene>
<evidence type="ECO:0000313" key="9">
    <source>
        <dbReference type="EMBL" id="MBB5282865.1"/>
    </source>
</evidence>
<dbReference type="Gene3D" id="3.40.50.2300">
    <property type="match status" value="1"/>
</dbReference>
<feature type="transmembrane region" description="Helical" evidence="6">
    <location>
        <begin position="153"/>
        <end position="172"/>
    </location>
</feature>
<feature type="transmembrane region" description="Helical" evidence="6">
    <location>
        <begin position="330"/>
        <end position="349"/>
    </location>
</feature>
<dbReference type="SUPFAM" id="SSF47384">
    <property type="entry name" value="Homodimeric domain of signal transducing histidine kinase"/>
    <property type="match status" value="1"/>
</dbReference>
<keyword evidence="9" id="KW-0418">Kinase</keyword>
<dbReference type="AlphaFoldDB" id="A0A840TIW1"/>
<dbReference type="Pfam" id="PF00072">
    <property type="entry name" value="Response_reg"/>
    <property type="match status" value="1"/>
</dbReference>
<dbReference type="PROSITE" id="PS50109">
    <property type="entry name" value="HIS_KIN"/>
    <property type="match status" value="1"/>
</dbReference>
<proteinExistence type="predicted"/>
<evidence type="ECO:0000256" key="3">
    <source>
        <dbReference type="ARBA" id="ARBA00022553"/>
    </source>
</evidence>
<dbReference type="InterPro" id="IPR036097">
    <property type="entry name" value="HisK_dim/P_sf"/>
</dbReference>
<dbReference type="SMART" id="SM00448">
    <property type="entry name" value="REC"/>
    <property type="match status" value="1"/>
</dbReference>
<dbReference type="InterPro" id="IPR001789">
    <property type="entry name" value="Sig_transdc_resp-reg_receiver"/>
</dbReference>
<dbReference type="InterPro" id="IPR011006">
    <property type="entry name" value="CheY-like_superfamily"/>
</dbReference>
<keyword evidence="6" id="KW-0472">Membrane</keyword>
<protein>
    <recommendedName>
        <fullName evidence="2">histidine kinase</fullName>
        <ecNumber evidence="2">2.7.13.3</ecNumber>
    </recommendedName>
</protein>
<feature type="transmembrane region" description="Helical" evidence="6">
    <location>
        <begin position="267"/>
        <end position="290"/>
    </location>
</feature>
<dbReference type="PROSITE" id="PS50110">
    <property type="entry name" value="RESPONSE_REGULATORY"/>
    <property type="match status" value="1"/>
</dbReference>
<feature type="transmembrane region" description="Helical" evidence="6">
    <location>
        <begin position="243"/>
        <end position="261"/>
    </location>
</feature>
<dbReference type="SMART" id="SM00388">
    <property type="entry name" value="HisKA"/>
    <property type="match status" value="1"/>
</dbReference>
<dbReference type="PRINTS" id="PR00344">
    <property type="entry name" value="BCTRLSENSOR"/>
</dbReference>
<dbReference type="Gene3D" id="1.10.287.130">
    <property type="match status" value="1"/>
</dbReference>
<sequence>MLNGSWQLYWNSLRTPTSPPDYHENVPFPTLWSNTTWKGQPLPSQGFATYELTVLMPKSTETLALRVPDVYCAYRLYANGEVIAQNGVPGTSRATTKPYWSTQLSPLPATDTIRLRLQVANFHHSKGGPYKSITVGSLASLRLHKDIDDAFDYFLGGCLFMGGLFFLGLFLFGRSNYYILYFSFFCLFYSYRPFGTRNYALHSLFPDLPWALTLHAEYLSLFLAVTMFVLYTRALYPEDANRTLYYSMAGIGLLFTFITLLTPPTIFTYLINPFLGLLFFYIGSAFYVHVQAVRHRRSGAQYALLSSGCLLIIILVIMLEYFGLFTPSKLVIFLGYLSFFFLQSLILSFRFSTTLKKAKEEAELGLRTKSEFLSTMSHEIRTPLNSVIGMTHLLMKDDPRPDQKKHLDALLFSGNNLLSIVNDILDFNKIEAGKIMFVQEPVSIPDIARHLISSLEAAAHEAGITLTLNLDPSLTQQVLADKTRISQVLSNLVQNAIKFTHEGGVELRIKVEKQDQENSTLHFSVEDTGIGIPAEKQKLIFERFTQIDSSATRGFSGTGLGLAISKRILELQGVTLRVASEVGVGSTFYFTQTFPLAHELPTEKPSPPPVTASEKPLEGVSILVVEDNSMNILVVQNFLKRWGAESEVAKNGQEALDLLDPSRHQLVLMDLHMPVMDGYEATRRLRERGETLPIIALTASMALDVTEKVLAIGINDVVVKPFNPNHLLQVISHYVKPD</sequence>
<dbReference type="Gene3D" id="3.30.565.10">
    <property type="entry name" value="Histidine kinase-like ATPase, C-terminal domain"/>
    <property type="match status" value="1"/>
</dbReference>
<feature type="modified residue" description="4-aspartylphosphate" evidence="5">
    <location>
        <position position="670"/>
    </location>
</feature>
<keyword evidence="4" id="KW-0902">Two-component regulatory system</keyword>
<feature type="transmembrane region" description="Helical" evidence="6">
    <location>
        <begin position="177"/>
        <end position="194"/>
    </location>
</feature>
<dbReference type="InterPro" id="IPR003661">
    <property type="entry name" value="HisK_dim/P_dom"/>
</dbReference>
<dbReference type="GO" id="GO:0000155">
    <property type="term" value="F:phosphorelay sensor kinase activity"/>
    <property type="evidence" value="ECO:0007669"/>
    <property type="project" value="InterPro"/>
</dbReference>
<feature type="domain" description="Response regulatory" evidence="8">
    <location>
        <begin position="621"/>
        <end position="735"/>
    </location>
</feature>
<dbReference type="CDD" id="cd16922">
    <property type="entry name" value="HATPase_EvgS-ArcB-TorS-like"/>
    <property type="match status" value="1"/>
</dbReference>
<dbReference type="InterPro" id="IPR003594">
    <property type="entry name" value="HATPase_dom"/>
</dbReference>
<dbReference type="EMBL" id="JACHGF010000001">
    <property type="protein sequence ID" value="MBB5282865.1"/>
    <property type="molecule type" value="Genomic_DNA"/>
</dbReference>
<dbReference type="SMART" id="SM00387">
    <property type="entry name" value="HATPase_c"/>
    <property type="match status" value="1"/>
</dbReference>
<keyword evidence="3 5" id="KW-0597">Phosphoprotein</keyword>
<accession>A0A840TIW1</accession>
<dbReference type="PANTHER" id="PTHR45339">
    <property type="entry name" value="HYBRID SIGNAL TRANSDUCTION HISTIDINE KINASE J"/>
    <property type="match status" value="1"/>
</dbReference>
<keyword evidence="6" id="KW-0812">Transmembrane</keyword>
<evidence type="ECO:0000256" key="5">
    <source>
        <dbReference type="PROSITE-ProRule" id="PRU00169"/>
    </source>
</evidence>
<dbReference type="InterPro" id="IPR008979">
    <property type="entry name" value="Galactose-bd-like_sf"/>
</dbReference>
<dbReference type="Pfam" id="PF00512">
    <property type="entry name" value="HisKA"/>
    <property type="match status" value="1"/>
</dbReference>
<dbReference type="InterPro" id="IPR004358">
    <property type="entry name" value="Sig_transdc_His_kin-like_C"/>
</dbReference>
<dbReference type="SUPFAM" id="SSF55874">
    <property type="entry name" value="ATPase domain of HSP90 chaperone/DNA topoisomerase II/histidine kinase"/>
    <property type="match status" value="1"/>
</dbReference>
<evidence type="ECO:0000259" key="8">
    <source>
        <dbReference type="PROSITE" id="PS50110"/>
    </source>
</evidence>
<reference evidence="9 10" key="1">
    <citation type="submission" date="2020-08" db="EMBL/GenBank/DDBJ databases">
        <title>Genomic Encyclopedia of Type Strains, Phase IV (KMG-IV): sequencing the most valuable type-strain genomes for metagenomic binning, comparative biology and taxonomic classification.</title>
        <authorList>
            <person name="Goeker M."/>
        </authorList>
    </citation>
    <scope>NUCLEOTIDE SEQUENCE [LARGE SCALE GENOMIC DNA]</scope>
    <source>
        <strain evidence="9 10">DSM 105074</strain>
    </source>
</reference>
<evidence type="ECO:0000256" key="6">
    <source>
        <dbReference type="SAM" id="Phobius"/>
    </source>
</evidence>
<dbReference type="InterPro" id="IPR005467">
    <property type="entry name" value="His_kinase_dom"/>
</dbReference>
<dbReference type="InterPro" id="IPR036890">
    <property type="entry name" value="HATPase_C_sf"/>
</dbReference>
<feature type="domain" description="Histidine kinase" evidence="7">
    <location>
        <begin position="375"/>
        <end position="596"/>
    </location>
</feature>
<name>A0A840TIW1_9BACT</name>
<dbReference type="Proteomes" id="UP000557307">
    <property type="component" value="Unassembled WGS sequence"/>
</dbReference>
<organism evidence="9 10">
    <name type="scientific">Rhabdobacter roseus</name>
    <dbReference type="NCBI Taxonomy" id="1655419"/>
    <lineage>
        <taxon>Bacteria</taxon>
        <taxon>Pseudomonadati</taxon>
        <taxon>Bacteroidota</taxon>
        <taxon>Cytophagia</taxon>
        <taxon>Cytophagales</taxon>
        <taxon>Cytophagaceae</taxon>
        <taxon>Rhabdobacter</taxon>
    </lineage>
</organism>
<dbReference type="SUPFAM" id="SSF52172">
    <property type="entry name" value="CheY-like"/>
    <property type="match status" value="1"/>
</dbReference>
<dbReference type="CDD" id="cd00082">
    <property type="entry name" value="HisKA"/>
    <property type="match status" value="1"/>
</dbReference>
<evidence type="ECO:0000256" key="1">
    <source>
        <dbReference type="ARBA" id="ARBA00000085"/>
    </source>
</evidence>
<dbReference type="InterPro" id="IPR011623">
    <property type="entry name" value="7TMR_DISM_rcpt_extracell_dom1"/>
</dbReference>
<evidence type="ECO:0000313" key="10">
    <source>
        <dbReference type="Proteomes" id="UP000557307"/>
    </source>
</evidence>
<dbReference type="SUPFAM" id="SSF49785">
    <property type="entry name" value="Galactose-binding domain-like"/>
    <property type="match status" value="1"/>
</dbReference>
<dbReference type="Pfam" id="PF07695">
    <property type="entry name" value="7TMR-DISM_7TM"/>
    <property type="match status" value="1"/>
</dbReference>
<dbReference type="FunFam" id="3.30.565.10:FF:000010">
    <property type="entry name" value="Sensor histidine kinase RcsC"/>
    <property type="match status" value="1"/>
</dbReference>
<evidence type="ECO:0000259" key="7">
    <source>
        <dbReference type="PROSITE" id="PS50109"/>
    </source>
</evidence>
<evidence type="ECO:0000256" key="4">
    <source>
        <dbReference type="ARBA" id="ARBA00023012"/>
    </source>
</evidence>
<keyword evidence="9" id="KW-0808">Transferase</keyword>
<dbReference type="EC" id="2.7.13.3" evidence="2"/>
<comment type="catalytic activity">
    <reaction evidence="1">
        <text>ATP + protein L-histidine = ADP + protein N-phospho-L-histidine.</text>
        <dbReference type="EC" id="2.7.13.3"/>
    </reaction>
</comment>